<name>A0A923MC15_9BURK</name>
<evidence type="ECO:0000313" key="1">
    <source>
        <dbReference type="EMBL" id="MBC5766559.1"/>
    </source>
</evidence>
<evidence type="ECO:0000313" key="2">
    <source>
        <dbReference type="Proteomes" id="UP000596827"/>
    </source>
</evidence>
<reference evidence="1" key="1">
    <citation type="submission" date="2020-08" db="EMBL/GenBank/DDBJ databases">
        <title>Ramlibacter sp. GTP1 16S ribosomal RNA gene genome sequencing and assembly.</title>
        <authorList>
            <person name="Kang M."/>
        </authorList>
    </citation>
    <scope>NUCLEOTIDE SEQUENCE</scope>
    <source>
        <strain evidence="1">GTP1</strain>
    </source>
</reference>
<dbReference type="RefSeq" id="WP_187083050.1">
    <property type="nucleotide sequence ID" value="NZ_JACORU010000007.1"/>
</dbReference>
<organism evidence="1 2">
    <name type="scientific">Ramlibacter albus</name>
    <dbReference type="NCBI Taxonomy" id="2079448"/>
    <lineage>
        <taxon>Bacteria</taxon>
        <taxon>Pseudomonadati</taxon>
        <taxon>Pseudomonadota</taxon>
        <taxon>Betaproteobacteria</taxon>
        <taxon>Burkholderiales</taxon>
        <taxon>Comamonadaceae</taxon>
        <taxon>Ramlibacter</taxon>
    </lineage>
</organism>
<comment type="caution">
    <text evidence="1">The sequence shown here is derived from an EMBL/GenBank/DDBJ whole genome shotgun (WGS) entry which is preliminary data.</text>
</comment>
<accession>A0A923MC15</accession>
<dbReference type="AlphaFoldDB" id="A0A923MC15"/>
<dbReference type="Proteomes" id="UP000596827">
    <property type="component" value="Unassembled WGS sequence"/>
</dbReference>
<dbReference type="EMBL" id="JACORU010000007">
    <property type="protein sequence ID" value="MBC5766559.1"/>
    <property type="molecule type" value="Genomic_DNA"/>
</dbReference>
<keyword evidence="2" id="KW-1185">Reference proteome</keyword>
<protein>
    <submittedName>
        <fullName evidence="1">Uncharacterized protein</fullName>
    </submittedName>
</protein>
<sequence>MDLLADQPPGFHEVRNAYTVARELPLWRDAPVKVGVCRGDGELVATGIFGDHRQARLFTIQMTALGYAECEAALGCDRVYVPERWEARGMAVEQALEAA</sequence>
<gene>
    <name evidence="1" type="ORF">H8R02_18965</name>
</gene>
<proteinExistence type="predicted"/>